<dbReference type="PANTHER" id="PTHR43031:SF1">
    <property type="entry name" value="PYRIDINE NUCLEOTIDE-DISULPHIDE OXIDOREDUCTASE"/>
    <property type="match status" value="1"/>
</dbReference>
<dbReference type="AlphaFoldDB" id="A0A1Y2K0U9"/>
<gene>
    <name evidence="3" type="ORF">MAIT1_01690</name>
</gene>
<sequence>MSWLQQNGSTLVLFILVTLFVFRGPILMRVFRIKSMGIHELGRRLGENPPILLVDVRTNGEFNESHIKQAILAPLSELKAKGPMLAKQYPGREVAVICRSGNRSQLGSVSLKKAGFETVYNVTGGMINWESQGFPVKK</sequence>
<name>A0A1Y2K0U9_9PROT</name>
<evidence type="ECO:0000313" key="3">
    <source>
        <dbReference type="EMBL" id="OSM01673.1"/>
    </source>
</evidence>
<reference evidence="3 4" key="1">
    <citation type="journal article" date="2016" name="BMC Genomics">
        <title>Combined genomic and structural analyses of a cultured magnetotactic bacterium reveals its niche adaptation to a dynamic environment.</title>
        <authorList>
            <person name="Araujo A.C."/>
            <person name="Morillo V."/>
            <person name="Cypriano J."/>
            <person name="Teixeira L.C."/>
            <person name="Leao P."/>
            <person name="Lyra S."/>
            <person name="Almeida L.G."/>
            <person name="Bazylinski D.A."/>
            <person name="Vasconcellos A.T."/>
            <person name="Abreu F."/>
            <person name="Lins U."/>
        </authorList>
    </citation>
    <scope>NUCLEOTIDE SEQUENCE [LARGE SCALE GENOMIC DNA]</scope>
    <source>
        <strain evidence="3 4">IT-1</strain>
    </source>
</reference>
<dbReference type="PANTHER" id="PTHR43031">
    <property type="entry name" value="FAD-DEPENDENT OXIDOREDUCTASE"/>
    <property type="match status" value="1"/>
</dbReference>
<dbReference type="Pfam" id="PF00581">
    <property type="entry name" value="Rhodanese"/>
    <property type="match status" value="1"/>
</dbReference>
<dbReference type="OrthoDB" id="9807812at2"/>
<dbReference type="CDD" id="cd00158">
    <property type="entry name" value="RHOD"/>
    <property type="match status" value="1"/>
</dbReference>
<evidence type="ECO:0000256" key="1">
    <source>
        <dbReference type="SAM" id="Phobius"/>
    </source>
</evidence>
<dbReference type="Gene3D" id="3.40.250.10">
    <property type="entry name" value="Rhodanese-like domain"/>
    <property type="match status" value="1"/>
</dbReference>
<keyword evidence="1" id="KW-0472">Membrane</keyword>
<organism evidence="3 4">
    <name type="scientific">Magnetofaba australis IT-1</name>
    <dbReference type="NCBI Taxonomy" id="1434232"/>
    <lineage>
        <taxon>Bacteria</taxon>
        <taxon>Pseudomonadati</taxon>
        <taxon>Pseudomonadota</taxon>
        <taxon>Magnetococcia</taxon>
        <taxon>Magnetococcales</taxon>
        <taxon>Magnetococcaceae</taxon>
        <taxon>Magnetofaba</taxon>
    </lineage>
</organism>
<dbReference type="STRING" id="1434232.MAIT1_01690"/>
<dbReference type="SMART" id="SM00450">
    <property type="entry name" value="RHOD"/>
    <property type="match status" value="1"/>
</dbReference>
<evidence type="ECO:0000259" key="2">
    <source>
        <dbReference type="PROSITE" id="PS50206"/>
    </source>
</evidence>
<keyword evidence="1" id="KW-1133">Transmembrane helix</keyword>
<comment type="caution">
    <text evidence="3">The sequence shown here is derived from an EMBL/GenBank/DDBJ whole genome shotgun (WGS) entry which is preliminary data.</text>
</comment>
<dbReference type="RefSeq" id="WP_085443802.1">
    <property type="nucleotide sequence ID" value="NZ_LVJN01000020.1"/>
</dbReference>
<proteinExistence type="predicted"/>
<dbReference type="PROSITE" id="PS50206">
    <property type="entry name" value="RHODANESE_3"/>
    <property type="match status" value="1"/>
</dbReference>
<feature type="domain" description="Rhodanese" evidence="2">
    <location>
        <begin position="47"/>
        <end position="138"/>
    </location>
</feature>
<keyword evidence="1" id="KW-0812">Transmembrane</keyword>
<dbReference type="EMBL" id="LVJN01000020">
    <property type="protein sequence ID" value="OSM01673.1"/>
    <property type="molecule type" value="Genomic_DNA"/>
</dbReference>
<dbReference type="Proteomes" id="UP000194003">
    <property type="component" value="Unassembled WGS sequence"/>
</dbReference>
<keyword evidence="4" id="KW-1185">Reference proteome</keyword>
<dbReference type="InterPro" id="IPR036873">
    <property type="entry name" value="Rhodanese-like_dom_sf"/>
</dbReference>
<dbReference type="InterPro" id="IPR001763">
    <property type="entry name" value="Rhodanese-like_dom"/>
</dbReference>
<accession>A0A1Y2K0U9</accession>
<dbReference type="SUPFAM" id="SSF52821">
    <property type="entry name" value="Rhodanese/Cell cycle control phosphatase"/>
    <property type="match status" value="1"/>
</dbReference>
<dbReference type="InterPro" id="IPR050229">
    <property type="entry name" value="GlpE_sulfurtransferase"/>
</dbReference>
<evidence type="ECO:0000313" key="4">
    <source>
        <dbReference type="Proteomes" id="UP000194003"/>
    </source>
</evidence>
<protein>
    <submittedName>
        <fullName evidence="3">Putative rhodanese</fullName>
    </submittedName>
</protein>
<feature type="transmembrane region" description="Helical" evidence="1">
    <location>
        <begin position="12"/>
        <end position="31"/>
    </location>
</feature>